<keyword evidence="2" id="KW-0472">Membrane</keyword>
<evidence type="ECO:0000256" key="1">
    <source>
        <dbReference type="SAM" id="MobiDB-lite"/>
    </source>
</evidence>
<evidence type="ECO:0000313" key="4">
    <source>
        <dbReference type="Proteomes" id="UP000231987"/>
    </source>
</evidence>
<evidence type="ECO:0000313" key="3">
    <source>
        <dbReference type="EMBL" id="PJR11335.1"/>
    </source>
</evidence>
<evidence type="ECO:0000256" key="2">
    <source>
        <dbReference type="SAM" id="Phobius"/>
    </source>
</evidence>
<comment type="caution">
    <text evidence="3">The sequence shown here is derived from an EMBL/GenBank/DDBJ whole genome shotgun (WGS) entry which is preliminary data.</text>
</comment>
<organism evidence="3 4">
    <name type="scientific">Rhizobium meliloti</name>
    <name type="common">Ensifer meliloti</name>
    <name type="synonym">Sinorhizobium meliloti</name>
    <dbReference type="NCBI Taxonomy" id="382"/>
    <lineage>
        <taxon>Bacteria</taxon>
        <taxon>Pseudomonadati</taxon>
        <taxon>Pseudomonadota</taxon>
        <taxon>Alphaproteobacteria</taxon>
        <taxon>Hyphomicrobiales</taxon>
        <taxon>Rhizobiaceae</taxon>
        <taxon>Sinorhizobium/Ensifer group</taxon>
        <taxon>Sinorhizobium</taxon>
    </lineage>
</organism>
<dbReference type="EMBL" id="NJGD01000020">
    <property type="protein sequence ID" value="PJR11335.1"/>
    <property type="molecule type" value="Genomic_DNA"/>
</dbReference>
<reference evidence="3 4" key="1">
    <citation type="submission" date="2017-06" db="EMBL/GenBank/DDBJ databases">
        <title>Ensifer strains isolated from leguminous trees and herbs display diverse denitrification phenotypes with some acting as strong N2O sinks.</title>
        <authorList>
            <person name="Woliy K."/>
            <person name="Mania D."/>
            <person name="Bakken L.R."/>
            <person name="Frostegard A."/>
        </authorList>
    </citation>
    <scope>NUCLEOTIDE SEQUENCE [LARGE SCALE GENOMIC DNA]</scope>
    <source>
        <strain evidence="3 4">AC50a</strain>
    </source>
</reference>
<protein>
    <submittedName>
        <fullName evidence="3">Uncharacterized protein</fullName>
    </submittedName>
</protein>
<dbReference type="AlphaFoldDB" id="A0A2J0YV46"/>
<gene>
    <name evidence="3" type="ORF">CEJ86_28085</name>
</gene>
<sequence>MVSLPSYPKRLSLPPLPEIESLPPKPNNTSARLAPVRVSLPRRTSAITLMSSLVLYVFAAAAIFVTATLPPSMKNRRVPYSNPE</sequence>
<keyword evidence="2" id="KW-1133">Transmembrane helix</keyword>
<dbReference type="Proteomes" id="UP000231987">
    <property type="component" value="Unassembled WGS sequence"/>
</dbReference>
<name>A0A2J0YV46_RHIML</name>
<proteinExistence type="predicted"/>
<keyword evidence="2" id="KW-0812">Transmembrane</keyword>
<accession>A0A2J0YV46</accession>
<feature type="transmembrane region" description="Helical" evidence="2">
    <location>
        <begin position="46"/>
        <end position="69"/>
    </location>
</feature>
<feature type="region of interest" description="Disordered" evidence="1">
    <location>
        <begin position="1"/>
        <end position="32"/>
    </location>
</feature>